<name>A0A0G1P110_9BACT</name>
<evidence type="ECO:0000313" key="1">
    <source>
        <dbReference type="EMBL" id="KKT90049.1"/>
    </source>
</evidence>
<organism evidence="1 2">
    <name type="scientific">Candidatus Jorgensenbacteria bacterium GW2011_GWA2_45_13</name>
    <dbReference type="NCBI Taxonomy" id="1618662"/>
    <lineage>
        <taxon>Bacteria</taxon>
        <taxon>Candidatus Joergenseniibacteriota</taxon>
    </lineage>
</organism>
<comment type="caution">
    <text evidence="1">The sequence shown here is derived from an EMBL/GenBank/DDBJ whole genome shotgun (WGS) entry which is preliminary data.</text>
</comment>
<dbReference type="EMBL" id="LCKF01000045">
    <property type="protein sequence ID" value="KKT90049.1"/>
    <property type="molecule type" value="Genomic_DNA"/>
</dbReference>
<evidence type="ECO:0000313" key="2">
    <source>
        <dbReference type="Proteomes" id="UP000033966"/>
    </source>
</evidence>
<dbReference type="Proteomes" id="UP000033966">
    <property type="component" value="Unassembled WGS sequence"/>
</dbReference>
<dbReference type="AlphaFoldDB" id="A0A0G1P110"/>
<sequence>MSDIFEEKKTLAENSKKINSLFRIEAEKRLKKIKKEKKNGEERKKR</sequence>
<reference evidence="1 2" key="1">
    <citation type="journal article" date="2015" name="Nature">
        <title>rRNA introns, odd ribosomes, and small enigmatic genomes across a large radiation of phyla.</title>
        <authorList>
            <person name="Brown C.T."/>
            <person name="Hug L.A."/>
            <person name="Thomas B.C."/>
            <person name="Sharon I."/>
            <person name="Castelle C.J."/>
            <person name="Singh A."/>
            <person name="Wilkins M.J."/>
            <person name="Williams K.H."/>
            <person name="Banfield J.F."/>
        </authorList>
    </citation>
    <scope>NUCLEOTIDE SEQUENCE [LARGE SCALE GENOMIC DNA]</scope>
</reference>
<accession>A0A0G1P110</accession>
<protein>
    <submittedName>
        <fullName evidence="1">Uncharacterized protein</fullName>
    </submittedName>
</protein>
<gene>
    <name evidence="1" type="ORF">UW92_C0045G0004</name>
</gene>
<proteinExistence type="predicted"/>